<keyword evidence="5" id="KW-0547">Nucleotide-binding</keyword>
<dbReference type="EMBL" id="SJOL01012953">
    <property type="protein sequence ID" value="TGZ37758.1"/>
    <property type="molecule type" value="Genomic_DNA"/>
</dbReference>
<dbReference type="InterPro" id="IPR019009">
    <property type="entry name" value="SRP_receptor_beta_su"/>
</dbReference>
<comment type="caution">
    <text evidence="12">The sequence shown here is derived from an EMBL/GenBank/DDBJ whole genome shotgun (WGS) entry which is preliminary data.</text>
</comment>
<dbReference type="GO" id="GO:0003924">
    <property type="term" value="F:GTPase activity"/>
    <property type="evidence" value="ECO:0007669"/>
    <property type="project" value="TreeGrafter"/>
</dbReference>
<evidence type="ECO:0000256" key="3">
    <source>
        <dbReference type="ARBA" id="ARBA00020256"/>
    </source>
</evidence>
<accession>A0A4S2JTW2</accession>
<dbReference type="GO" id="GO:0034067">
    <property type="term" value="P:protein localization to Golgi apparatus"/>
    <property type="evidence" value="ECO:0007669"/>
    <property type="project" value="TreeGrafter"/>
</dbReference>
<evidence type="ECO:0000256" key="8">
    <source>
        <dbReference type="ARBA" id="ARBA00023134"/>
    </source>
</evidence>
<evidence type="ECO:0000256" key="1">
    <source>
        <dbReference type="ARBA" id="ARBA00004389"/>
    </source>
</evidence>
<dbReference type="AlphaFoldDB" id="A0A4S2JTW2"/>
<gene>
    <name evidence="12" type="ORF">CRM22_011323</name>
</gene>
<evidence type="ECO:0000256" key="5">
    <source>
        <dbReference type="ARBA" id="ARBA00022741"/>
    </source>
</evidence>
<dbReference type="GO" id="GO:0005789">
    <property type="term" value="C:endoplasmic reticulum membrane"/>
    <property type="evidence" value="ECO:0007669"/>
    <property type="project" value="UniProtKB-SubCell"/>
</dbReference>
<keyword evidence="10" id="KW-0675">Receptor</keyword>
<evidence type="ECO:0000256" key="4">
    <source>
        <dbReference type="ARBA" id="ARBA00022692"/>
    </source>
</evidence>
<dbReference type="PANTHER" id="PTHR45909">
    <property type="entry name" value="ADP-RIBOSYLATION FACTOR-RELATED PROTEIN 1"/>
    <property type="match status" value="1"/>
</dbReference>
<dbReference type="InterPro" id="IPR024156">
    <property type="entry name" value="Small_GTPase_ARF"/>
</dbReference>
<dbReference type="Proteomes" id="UP000308267">
    <property type="component" value="Unassembled WGS sequence"/>
</dbReference>
<dbReference type="GO" id="GO:0043001">
    <property type="term" value="P:Golgi to plasma membrane protein transport"/>
    <property type="evidence" value="ECO:0007669"/>
    <property type="project" value="TreeGrafter"/>
</dbReference>
<protein>
    <recommendedName>
        <fullName evidence="3">Signal recognition particle receptor subunit beta</fullName>
    </recommendedName>
</protein>
<dbReference type="Pfam" id="PF09439">
    <property type="entry name" value="SRPRB"/>
    <property type="match status" value="1"/>
</dbReference>
<evidence type="ECO:0000313" key="13">
    <source>
        <dbReference type="Proteomes" id="UP000308267"/>
    </source>
</evidence>
<dbReference type="InterPro" id="IPR027417">
    <property type="entry name" value="P-loop_NTPase"/>
</dbReference>
<dbReference type="STRING" id="147828.A0A4S2JTW2"/>
<dbReference type="GO" id="GO:0006886">
    <property type="term" value="P:intracellular protein transport"/>
    <property type="evidence" value="ECO:0007669"/>
    <property type="project" value="TreeGrafter"/>
</dbReference>
<dbReference type="Gene3D" id="3.40.50.300">
    <property type="entry name" value="P-loop containing nucleotide triphosphate hydrolases"/>
    <property type="match status" value="1"/>
</dbReference>
<evidence type="ECO:0000256" key="9">
    <source>
        <dbReference type="ARBA" id="ARBA00023136"/>
    </source>
</evidence>
<dbReference type="OrthoDB" id="41266at2759"/>
<dbReference type="PANTHER" id="PTHR45909:SF1">
    <property type="entry name" value="ADP-RIBOSYLATION FACTOR-RELATED PROTEIN 1"/>
    <property type="match status" value="1"/>
</dbReference>
<evidence type="ECO:0000256" key="10">
    <source>
        <dbReference type="ARBA" id="ARBA00023170"/>
    </source>
</evidence>
<keyword evidence="4 11" id="KW-0812">Transmembrane</keyword>
<keyword evidence="13" id="KW-1185">Reference proteome</keyword>
<keyword evidence="6" id="KW-0256">Endoplasmic reticulum</keyword>
<evidence type="ECO:0000256" key="11">
    <source>
        <dbReference type="SAM" id="Phobius"/>
    </source>
</evidence>
<proteinExistence type="inferred from homology"/>
<reference evidence="12 13" key="1">
    <citation type="journal article" date="2019" name="BMC Genomics">
        <title>New insights from Opisthorchis felineus genome: update on genomics of the epidemiologically important liver flukes.</title>
        <authorList>
            <person name="Ershov N.I."/>
            <person name="Mordvinov V.A."/>
            <person name="Prokhortchouk E.B."/>
            <person name="Pakharukova M.Y."/>
            <person name="Gunbin K.V."/>
            <person name="Ustyantsev K."/>
            <person name="Genaev M.A."/>
            <person name="Blinov A.G."/>
            <person name="Mazur A."/>
            <person name="Boulygina E."/>
            <person name="Tsygankova S."/>
            <person name="Khrameeva E."/>
            <person name="Chekanov N."/>
            <person name="Fan G."/>
            <person name="Xiao A."/>
            <person name="Zhang H."/>
            <person name="Xu X."/>
            <person name="Yang H."/>
            <person name="Solovyev V."/>
            <person name="Lee S.M."/>
            <person name="Liu X."/>
            <person name="Afonnikov D.A."/>
            <person name="Skryabin K.G."/>
        </authorList>
    </citation>
    <scope>NUCLEOTIDE SEQUENCE [LARGE SCALE GENOMIC DNA]</scope>
    <source>
        <strain evidence="12">AK-0245</strain>
        <tissue evidence="12">Whole organism</tissue>
    </source>
</reference>
<organism evidence="12 13">
    <name type="scientific">Opisthorchis felineus</name>
    <dbReference type="NCBI Taxonomy" id="147828"/>
    <lineage>
        <taxon>Eukaryota</taxon>
        <taxon>Metazoa</taxon>
        <taxon>Spiralia</taxon>
        <taxon>Lophotrochozoa</taxon>
        <taxon>Platyhelminthes</taxon>
        <taxon>Trematoda</taxon>
        <taxon>Digenea</taxon>
        <taxon>Opisthorchiida</taxon>
        <taxon>Opisthorchiata</taxon>
        <taxon>Opisthorchiidae</taxon>
        <taxon>Opisthorchis</taxon>
    </lineage>
</organism>
<sequence length="227" mass="25068">MFAGVALPVFTACFLCLVVTVLIWFLLRKKRSSVLILGICDSGKTTLFAQLHHGATMPTHTSLKENIGKFETEKENLTLIDVPGHEKVRYECFGKFKCDTRASLFVIDSKNIQTELKDVAEFMYNVLTDPEIVSCRPKVLVVCNKQDCTSAKGSVVVRSLLEKELNTLMLTRTGALAGLDQTSKSVQVTLAKPGTVFTFSTSRLPIEFAECSALSDVSPIKIWLKSV</sequence>
<evidence type="ECO:0000256" key="2">
    <source>
        <dbReference type="ARBA" id="ARBA00005619"/>
    </source>
</evidence>
<evidence type="ECO:0000256" key="6">
    <source>
        <dbReference type="ARBA" id="ARBA00022824"/>
    </source>
</evidence>
<evidence type="ECO:0000256" key="7">
    <source>
        <dbReference type="ARBA" id="ARBA00022989"/>
    </source>
</evidence>
<dbReference type="SUPFAM" id="SSF52540">
    <property type="entry name" value="P-loop containing nucleoside triphosphate hydrolases"/>
    <property type="match status" value="1"/>
</dbReference>
<evidence type="ECO:0000313" key="12">
    <source>
        <dbReference type="EMBL" id="TGZ37758.1"/>
    </source>
</evidence>
<keyword evidence="9 11" id="KW-0472">Membrane</keyword>
<dbReference type="CDD" id="cd04105">
    <property type="entry name" value="SR_beta"/>
    <property type="match status" value="1"/>
</dbReference>
<dbReference type="GO" id="GO:0005525">
    <property type="term" value="F:GTP binding"/>
    <property type="evidence" value="ECO:0007669"/>
    <property type="project" value="UniProtKB-KW"/>
</dbReference>
<comment type="similarity">
    <text evidence="2">Belongs to the SRP receptor beta subunit family.</text>
</comment>
<dbReference type="GO" id="GO:0005794">
    <property type="term" value="C:Golgi apparatus"/>
    <property type="evidence" value="ECO:0007669"/>
    <property type="project" value="TreeGrafter"/>
</dbReference>
<keyword evidence="8" id="KW-0342">GTP-binding</keyword>
<comment type="subcellular location">
    <subcellularLocation>
        <location evidence="1">Endoplasmic reticulum membrane</location>
        <topology evidence="1">Single-pass membrane protein</topology>
    </subcellularLocation>
</comment>
<name>A0A4S2JTW2_OPIFE</name>
<feature type="transmembrane region" description="Helical" evidence="11">
    <location>
        <begin position="6"/>
        <end position="27"/>
    </location>
</feature>
<keyword evidence="7 11" id="KW-1133">Transmembrane helix</keyword>